<keyword evidence="2" id="KW-1185">Reference proteome</keyword>
<accession>A0ABS8MXQ6</accession>
<dbReference type="RefSeq" id="WP_229990475.1">
    <property type="nucleotide sequence ID" value="NZ_JAJJMO010000001.1"/>
</dbReference>
<comment type="caution">
    <text evidence="1">The sequence shown here is derived from an EMBL/GenBank/DDBJ whole genome shotgun (WGS) entry which is preliminary data.</text>
</comment>
<evidence type="ECO:0000313" key="2">
    <source>
        <dbReference type="Proteomes" id="UP001430919"/>
    </source>
</evidence>
<organism evidence="1 2">
    <name type="scientific">Flavobacterium pisciphilum</name>
    <dbReference type="NCBI Taxonomy" id="2893755"/>
    <lineage>
        <taxon>Bacteria</taxon>
        <taxon>Pseudomonadati</taxon>
        <taxon>Bacteroidota</taxon>
        <taxon>Flavobacteriia</taxon>
        <taxon>Flavobacteriales</taxon>
        <taxon>Flavobacteriaceae</taxon>
        <taxon>Flavobacterium</taxon>
    </lineage>
</organism>
<sequence>MLVEFDIRSAIVETQVVGYCTQEMYFDWMCNLKFTLCKCSQCSSPILVEQEYEFDHREETYWGIPKRIYPGNLFHINPIIVNKLKIGLTESIKCYKGGAYTATAIMCRRTLEGFLLH</sequence>
<protein>
    <submittedName>
        <fullName evidence="1">Uncharacterized protein</fullName>
    </submittedName>
</protein>
<proteinExistence type="predicted"/>
<evidence type="ECO:0000313" key="1">
    <source>
        <dbReference type="EMBL" id="MCC9073559.1"/>
    </source>
</evidence>
<gene>
    <name evidence="1" type="ORF">LNQ49_18435</name>
</gene>
<dbReference type="Proteomes" id="UP001430919">
    <property type="component" value="Unassembled WGS sequence"/>
</dbReference>
<dbReference type="EMBL" id="JAJJMO010000001">
    <property type="protein sequence ID" value="MCC9073559.1"/>
    <property type="molecule type" value="Genomic_DNA"/>
</dbReference>
<name>A0ABS8MXQ6_9FLAO</name>
<reference evidence="1" key="1">
    <citation type="submission" date="2021-11" db="EMBL/GenBank/DDBJ databases">
        <title>Description of novel Flavobacterium species.</title>
        <authorList>
            <person name="Saticioglu I.B."/>
            <person name="Ay H."/>
            <person name="Altun S."/>
            <person name="Duman M."/>
        </authorList>
    </citation>
    <scope>NUCLEOTIDE SEQUENCE</scope>
    <source>
        <strain evidence="1">F-65</strain>
    </source>
</reference>